<name>Q72N09_LEPIC</name>
<organism evidence="2 3">
    <name type="scientific">Leptospira interrogans serogroup Icterohaemorrhagiae serovar copenhageni (strain Fiocruz L1-130)</name>
    <dbReference type="NCBI Taxonomy" id="267671"/>
    <lineage>
        <taxon>Bacteria</taxon>
        <taxon>Pseudomonadati</taxon>
        <taxon>Spirochaetota</taxon>
        <taxon>Spirochaetia</taxon>
        <taxon>Leptospirales</taxon>
        <taxon>Leptospiraceae</taxon>
        <taxon>Leptospira</taxon>
    </lineage>
</organism>
<accession>Q72N09</accession>
<dbReference type="HOGENOM" id="CLU_945931_0_0_12"/>
<evidence type="ECO:0000313" key="3">
    <source>
        <dbReference type="Proteomes" id="UP000007037"/>
    </source>
</evidence>
<reference evidence="2 3" key="1">
    <citation type="journal article" date="2004" name="J. Bacteriol.">
        <title>Comparative genomics of two Leptospira interrogans serovars reveals novel insights into physiology and pathogenesis.</title>
        <authorList>
            <person name="Nascimento A.L."/>
            <person name="Ko A.I."/>
            <person name="Martins E.A."/>
            <person name="Monteiro-Vitorello C.B."/>
            <person name="Ho P.L."/>
            <person name="Haake D.A."/>
            <person name="Verjovski-Almeida S."/>
            <person name="Hartskeerl R.A."/>
            <person name="Marques M.V."/>
            <person name="Oliveira M.C."/>
            <person name="Menck C.F."/>
            <person name="Leite L.C."/>
            <person name="Carrer H."/>
            <person name="Coutinho L.L."/>
            <person name="Degrave W.M."/>
            <person name="Dellagostin O.A."/>
            <person name="El-Dorry H."/>
            <person name="Ferro E.S."/>
            <person name="Ferro M.I."/>
            <person name="Furlan L.R."/>
            <person name="Gamberini M."/>
            <person name="Giglioti E.A."/>
            <person name="Goes-Neto A."/>
            <person name="Goldman G.H."/>
            <person name="Goldman M.H."/>
            <person name="Harakava R."/>
            <person name="Jeronimo S.M."/>
            <person name="Junqueira-De-Azevedo I.L."/>
            <person name="Kimura E.T."/>
            <person name="Kuramae E.E."/>
            <person name="Lemos E.G."/>
            <person name="Lemos M.V."/>
            <person name="Marino C.L."/>
            <person name="Nunes L.R."/>
            <person name="De Oliveira R.C."/>
            <person name="Pereira G.G."/>
            <person name="Reis M.S."/>
            <person name="Schriefer A."/>
            <person name="Siqueira W.J."/>
            <person name="Sommer P."/>
            <person name="Tsai S.M."/>
            <person name="Simpson A.J."/>
            <person name="Ferro J.A."/>
            <person name="Camargo L.E."/>
            <person name="Kitajima J.P."/>
            <person name="Setubal J.C."/>
            <person name="Van Sluys M.A."/>
        </authorList>
    </citation>
    <scope>NUCLEOTIDE SEQUENCE [LARGE SCALE GENOMIC DNA]</scope>
    <source>
        <strain evidence="2 3">Fiocruz L1-130</strain>
    </source>
</reference>
<gene>
    <name evidence="2" type="ordered locus">LIC_13029</name>
</gene>
<dbReference type="NCBIfam" id="NF047579">
    <property type="entry name" value="LIC_13029_fam"/>
    <property type="match status" value="1"/>
</dbReference>
<dbReference type="Proteomes" id="UP000007037">
    <property type="component" value="Chromosome I"/>
</dbReference>
<dbReference type="EMBL" id="AE016823">
    <property type="protein sequence ID" value="AAS71579.1"/>
    <property type="molecule type" value="Genomic_DNA"/>
</dbReference>
<feature type="chain" id="PRO_5004285380" evidence="1">
    <location>
        <begin position="19"/>
        <end position="317"/>
    </location>
</feature>
<dbReference type="AlphaFoldDB" id="Q72N09"/>
<evidence type="ECO:0000313" key="2">
    <source>
        <dbReference type="EMBL" id="AAS71579.1"/>
    </source>
</evidence>
<feature type="signal peptide" evidence="1">
    <location>
        <begin position="1"/>
        <end position="18"/>
    </location>
</feature>
<proteinExistence type="predicted"/>
<dbReference type="KEGG" id="lic:LIC_13029"/>
<keyword evidence="1" id="KW-0732">Signal</keyword>
<sequence>MYCLQFRFTFIFFRSALASNSTLMVETKSQNSSKSYGLDEADLKILKSKKTSREISILLYRVLYRTEEVQQGAVKVLKEMLLRTHTNHPDLFPILDRTKFTKDMIDLYKTSSSLIPEKLELFFNAVHISFQNEILYLVGKSVQFSFDIIFVVIETILNEMNLPENERTVNMKDRETILKNFRAYNDLSKIFNKIGNTKVVIDKKDDIITEISILHKDITIISIESMFRHILAQLLLSKKYNCGNLIEKWAQEYGMEDNIPSMKRVIPEKTPLTEFRLQFTNAVKILKEENEMDLMFLRTLANYYSSWVTQVSEQIPS</sequence>
<protein>
    <submittedName>
        <fullName evidence="2">Uncharacterized protein</fullName>
    </submittedName>
</protein>
<evidence type="ECO:0000256" key="1">
    <source>
        <dbReference type="SAM" id="SignalP"/>
    </source>
</evidence>